<dbReference type="STRING" id="1183438.GKIL_4292"/>
<organism evidence="3 4">
    <name type="scientific">Gloeobacter kilaueensis (strain ATCC BAA-2537 / CCAP 1431/1 / ULC 316 / JS1)</name>
    <dbReference type="NCBI Taxonomy" id="1183438"/>
    <lineage>
        <taxon>Bacteria</taxon>
        <taxon>Bacillati</taxon>
        <taxon>Cyanobacteriota</taxon>
        <taxon>Cyanophyceae</taxon>
        <taxon>Gloeobacterales</taxon>
        <taxon>Gloeobacteraceae</taxon>
        <taxon>Gloeobacter</taxon>
    </lineage>
</organism>
<dbReference type="KEGG" id="glj:GKIL_4292"/>
<reference evidence="3 4" key="1">
    <citation type="journal article" date="2013" name="PLoS ONE">
        <title>Cultivation and Complete Genome Sequencing of Gloeobacter kilaueensis sp. nov., from a Lava Cave in Kilauea Caldera, Hawai'i.</title>
        <authorList>
            <person name="Saw J.H."/>
            <person name="Schatz M."/>
            <person name="Brown M.V."/>
            <person name="Kunkel D.D."/>
            <person name="Foster J.S."/>
            <person name="Shick H."/>
            <person name="Christensen S."/>
            <person name="Hou S."/>
            <person name="Wan X."/>
            <person name="Donachie S.P."/>
        </authorList>
    </citation>
    <scope>NUCLEOTIDE SEQUENCE [LARGE SCALE GENOMIC DNA]</scope>
    <source>
        <strain evidence="4">JS</strain>
    </source>
</reference>
<dbReference type="PANTHER" id="PTHR12697">
    <property type="entry name" value="PBS LYASE HEAT-LIKE PROTEIN"/>
    <property type="match status" value="1"/>
</dbReference>
<dbReference type="Gene3D" id="1.25.10.10">
    <property type="entry name" value="Leucine-rich Repeat Variant"/>
    <property type="match status" value="2"/>
</dbReference>
<evidence type="ECO:0000256" key="1">
    <source>
        <dbReference type="ARBA" id="ARBA00022549"/>
    </source>
</evidence>
<dbReference type="Proteomes" id="UP000017396">
    <property type="component" value="Chromosome"/>
</dbReference>
<accession>U5QNS7</accession>
<proteinExistence type="predicted"/>
<dbReference type="OrthoDB" id="423355at2"/>
<dbReference type="AlphaFoldDB" id="U5QNS7"/>
<evidence type="ECO:0000313" key="3">
    <source>
        <dbReference type="EMBL" id="AGY60538.1"/>
    </source>
</evidence>
<evidence type="ECO:0000313" key="4">
    <source>
        <dbReference type="Proteomes" id="UP000017396"/>
    </source>
</evidence>
<dbReference type="eggNOG" id="COG1413">
    <property type="taxonomic scope" value="Bacteria"/>
</dbReference>
<name>U5QNS7_GLOK1</name>
<dbReference type="SUPFAM" id="SSF48371">
    <property type="entry name" value="ARM repeat"/>
    <property type="match status" value="1"/>
</dbReference>
<dbReference type="InterPro" id="IPR016024">
    <property type="entry name" value="ARM-type_fold"/>
</dbReference>
<dbReference type="EMBL" id="CP003587">
    <property type="protein sequence ID" value="AGY60538.1"/>
    <property type="molecule type" value="Genomic_DNA"/>
</dbReference>
<keyword evidence="1" id="KW-0042">Antenna complex</keyword>
<dbReference type="RefSeq" id="WP_023175902.1">
    <property type="nucleotide sequence ID" value="NC_022600.1"/>
</dbReference>
<dbReference type="SMART" id="SM00567">
    <property type="entry name" value="EZ_HEAT"/>
    <property type="match status" value="5"/>
</dbReference>
<dbReference type="Pfam" id="PF13646">
    <property type="entry name" value="HEAT_2"/>
    <property type="match status" value="1"/>
</dbReference>
<dbReference type="GO" id="GO:0016491">
    <property type="term" value="F:oxidoreductase activity"/>
    <property type="evidence" value="ECO:0007669"/>
    <property type="project" value="TreeGrafter"/>
</dbReference>
<evidence type="ECO:0000256" key="2">
    <source>
        <dbReference type="ARBA" id="ARBA00022738"/>
    </source>
</evidence>
<gene>
    <name evidence="3" type="ORF">GKIL_4292</name>
</gene>
<keyword evidence="4" id="KW-1185">Reference proteome</keyword>
<protein>
    <submittedName>
        <fullName evidence="3">Oxidoreductase/HEAT repeat-containing protein</fullName>
    </submittedName>
</protein>
<dbReference type="HOGENOM" id="CLU_101012_0_1_3"/>
<keyword evidence="2" id="KW-0605">Phycobilisome</keyword>
<sequence length="215" mass="23852">MDTDAIRAALSSANPQERMRGLVALRDVDTQTAVPLLISKLRDPEFVARSFVAMGLGRHRTDEAFAALLTLLHEEGDYNVRAEAANSLSLYGSPALPHLLRAFEQDDHWLVRRSILSALVEMPYPEALYQVAAIALADSDPIVRESGIDGLNALAQTSERERALQLLLPLVSDEWWRVRLRVTQALKAFFEDGRAMAALAYLAKDEDERVRAAAT</sequence>
<dbReference type="PATRIC" id="fig|1183438.3.peg.4221"/>
<dbReference type="InterPro" id="IPR004155">
    <property type="entry name" value="PBS_lyase_HEAT"/>
</dbReference>
<dbReference type="PANTHER" id="PTHR12697:SF5">
    <property type="entry name" value="DEOXYHYPUSINE HYDROXYLASE"/>
    <property type="match status" value="1"/>
</dbReference>
<dbReference type="InterPro" id="IPR011989">
    <property type="entry name" value="ARM-like"/>
</dbReference>
<dbReference type="GO" id="GO:0030089">
    <property type="term" value="C:phycobilisome"/>
    <property type="evidence" value="ECO:0007669"/>
    <property type="project" value="UniProtKB-KW"/>
</dbReference>